<gene>
    <name evidence="3" type="ORF">CYMTET_3589</name>
</gene>
<reference evidence="3 4" key="1">
    <citation type="journal article" date="2015" name="Genome Biol. Evol.">
        <title>Comparative Genomics of a Bacterivorous Green Alga Reveals Evolutionary Causalities and Consequences of Phago-Mixotrophic Mode of Nutrition.</title>
        <authorList>
            <person name="Burns J.A."/>
            <person name="Paasch A."/>
            <person name="Narechania A."/>
            <person name="Kim E."/>
        </authorList>
    </citation>
    <scope>NUCLEOTIDE SEQUENCE [LARGE SCALE GENOMIC DNA]</scope>
    <source>
        <strain evidence="3 4">PLY_AMNH</strain>
    </source>
</reference>
<dbReference type="SUPFAM" id="SSF53098">
    <property type="entry name" value="Ribonuclease H-like"/>
    <property type="match status" value="1"/>
</dbReference>
<keyword evidence="4" id="KW-1185">Reference proteome</keyword>
<dbReference type="PANTHER" id="PTHR37984:SF15">
    <property type="entry name" value="INTEGRASE CATALYTIC DOMAIN-CONTAINING PROTEIN"/>
    <property type="match status" value="1"/>
</dbReference>
<evidence type="ECO:0000259" key="2">
    <source>
        <dbReference type="PROSITE" id="PS50994"/>
    </source>
</evidence>
<dbReference type="InterPro" id="IPR001584">
    <property type="entry name" value="Integrase_cat-core"/>
</dbReference>
<comment type="caution">
    <text evidence="3">The sequence shown here is derived from an EMBL/GenBank/DDBJ whole genome shotgun (WGS) entry which is preliminary data.</text>
</comment>
<proteinExistence type="predicted"/>
<organism evidence="3 4">
    <name type="scientific">Cymbomonas tetramitiformis</name>
    <dbReference type="NCBI Taxonomy" id="36881"/>
    <lineage>
        <taxon>Eukaryota</taxon>
        <taxon>Viridiplantae</taxon>
        <taxon>Chlorophyta</taxon>
        <taxon>Pyramimonadophyceae</taxon>
        <taxon>Pyramimonadales</taxon>
        <taxon>Pyramimonadaceae</taxon>
        <taxon>Cymbomonas</taxon>
    </lineage>
</organism>
<protein>
    <recommendedName>
        <fullName evidence="2">Integrase catalytic domain-containing protein</fullName>
    </recommendedName>
</protein>
<evidence type="ECO:0000256" key="1">
    <source>
        <dbReference type="SAM" id="MobiDB-lite"/>
    </source>
</evidence>
<evidence type="ECO:0000313" key="3">
    <source>
        <dbReference type="EMBL" id="KAK3288957.1"/>
    </source>
</evidence>
<feature type="region of interest" description="Disordered" evidence="1">
    <location>
        <begin position="1"/>
        <end position="21"/>
    </location>
</feature>
<dbReference type="InterPro" id="IPR050951">
    <property type="entry name" value="Retrovirus_Pol_polyprotein"/>
</dbReference>
<dbReference type="EMBL" id="LGRX02000294">
    <property type="protein sequence ID" value="KAK3288957.1"/>
    <property type="molecule type" value="Genomic_DNA"/>
</dbReference>
<dbReference type="Proteomes" id="UP001190700">
    <property type="component" value="Unassembled WGS sequence"/>
</dbReference>
<feature type="compositionally biased region" description="Polar residues" evidence="1">
    <location>
        <begin position="1"/>
        <end position="12"/>
    </location>
</feature>
<dbReference type="InterPro" id="IPR012337">
    <property type="entry name" value="RNaseH-like_sf"/>
</dbReference>
<feature type="domain" description="Integrase catalytic" evidence="2">
    <location>
        <begin position="1"/>
        <end position="72"/>
    </location>
</feature>
<accession>A0AAE0H320</accession>
<dbReference type="Gene3D" id="3.30.420.10">
    <property type="entry name" value="Ribonuclease H-like superfamily/Ribonuclease H"/>
    <property type="match status" value="1"/>
</dbReference>
<sequence>MGVKVATTTPYNPRSDGQAEHTNRVVEDMLRTFVDDHPEDWDLWCTNVEFAINDSRNESMGFSPFEMTSPSPPMSQLDLFVDAALEDDPDLRKHTKGAGTALEFASKFRDILETARARLELAQQKQRAQFDSRHHQRELGLGTWFRWRPSTLRRKLRIRKLTASWGLAWHGPLPITERFYSDGQLVLPEEDRGAPVAYRLKLPGGFHCAVWSNETGLGLGLHAPKPKHANQRRTSGEF</sequence>
<evidence type="ECO:0000313" key="4">
    <source>
        <dbReference type="Proteomes" id="UP001190700"/>
    </source>
</evidence>
<dbReference type="GO" id="GO:0003676">
    <property type="term" value="F:nucleic acid binding"/>
    <property type="evidence" value="ECO:0007669"/>
    <property type="project" value="InterPro"/>
</dbReference>
<dbReference type="GO" id="GO:0015074">
    <property type="term" value="P:DNA integration"/>
    <property type="evidence" value="ECO:0007669"/>
    <property type="project" value="InterPro"/>
</dbReference>
<dbReference type="PROSITE" id="PS50994">
    <property type="entry name" value="INTEGRASE"/>
    <property type="match status" value="1"/>
</dbReference>
<name>A0AAE0H320_9CHLO</name>
<dbReference type="AlphaFoldDB" id="A0AAE0H320"/>
<dbReference type="InterPro" id="IPR036397">
    <property type="entry name" value="RNaseH_sf"/>
</dbReference>
<dbReference type="PANTHER" id="PTHR37984">
    <property type="entry name" value="PROTEIN CBG26694"/>
    <property type="match status" value="1"/>
</dbReference>